<evidence type="ECO:0000256" key="15">
    <source>
        <dbReference type="RuleBase" id="RU000618"/>
    </source>
</evidence>
<dbReference type="CDD" id="cd00114">
    <property type="entry name" value="LIGANc"/>
    <property type="match status" value="1"/>
</dbReference>
<name>I4AQ32_BERLS</name>
<gene>
    <name evidence="14" type="primary">ligA</name>
    <name evidence="17" type="ordered locus">Fleli_3755</name>
</gene>
<dbReference type="Gene3D" id="1.10.150.20">
    <property type="entry name" value="5' to 3' exonuclease, C-terminal subdomain"/>
    <property type="match status" value="2"/>
</dbReference>
<dbReference type="PIRSF" id="PIRSF001604">
    <property type="entry name" value="LigA"/>
    <property type="match status" value="1"/>
</dbReference>
<keyword evidence="6 14" id="KW-0479">Metal-binding</keyword>
<feature type="binding site" evidence="14">
    <location>
        <position position="437"/>
    </location>
    <ligand>
        <name>Zn(2+)</name>
        <dbReference type="ChEBI" id="CHEBI:29105"/>
    </ligand>
</feature>
<dbReference type="CDD" id="cd17748">
    <property type="entry name" value="BRCT_DNA_ligase_like"/>
    <property type="match status" value="1"/>
</dbReference>
<sequence length="680" mass="76785">MNLSAIKKRINSLVEKLNHYNNQYYQNDISEISDFEFDKLLEELKKLEKENPQFKLPNSPTLRVGGDITSNFETVVHRYPMLSLSNTYNETELLEFDERIRKTVDNPIYVCELKFDGVAISLRYENGIFTQGVTRGDGEKGDDVTANVRTIRDIPLKIEGKNIDKNEVPSDFELRGEVYLSKTQFEILNQEIVERSKEKGVEEEKIPDLLLKNPRNAASGAIKMKDSKEMAKRKLSCFVYDAYGTPFESHTSILENLEKYNFAVSPFHRKANGIQEVLEFIKDWEEKRFTLPYETDGVVIKINDLDQREELGFTSKSPRWAIAYKYKAEEAQSKLKSVVFQVGRTGAITPVANLTPVQLSGTTVKRATLHNEGEIKRLDLHEGDTVFVEKSGEIIPKVTRVVTEKRVKNAKPIIFIENCPECETKLVREEGEAAYYCLNQDGCPPQILGKIEHFVCKNGMDIDSIGSKTAQNFLNAGIIKSFADLYELDREKLLALPNFKEKSVNNVFIGIENSKKRPFKNVLYSLGIKYVGRGVSEILTDEFSSIDNIIKASKEEISAVFGIGERIAEAVKAYFDEPKNIETIERLKTAGLQFEQAEKKIVILDGILSGKTFVVSGTFQNFEREELKEKIKGLGGKISSSVSKKLDYLLAGDKAGSSKIEKAEKAGVAVISEADFLKMI</sequence>
<dbReference type="NCBIfam" id="TIGR00575">
    <property type="entry name" value="dnlj"/>
    <property type="match status" value="1"/>
</dbReference>
<comment type="function">
    <text evidence="1 14">DNA ligase that catalyzes the formation of phosphodiester linkages between 5'-phosphoryl and 3'-hydroxyl groups in double-stranded DNA using NAD as a coenzyme and as the energy source for the reaction. It is essential for DNA replication and repair of damaged DNA.</text>
</comment>
<keyword evidence="5 14" id="KW-0235">DNA replication</keyword>
<dbReference type="Gene3D" id="3.40.50.10190">
    <property type="entry name" value="BRCT domain"/>
    <property type="match status" value="1"/>
</dbReference>
<dbReference type="PANTHER" id="PTHR23389:SF9">
    <property type="entry name" value="DNA LIGASE"/>
    <property type="match status" value="1"/>
</dbReference>
<evidence type="ECO:0000256" key="13">
    <source>
        <dbReference type="ARBA" id="ARBA00060881"/>
    </source>
</evidence>
<evidence type="ECO:0000256" key="12">
    <source>
        <dbReference type="ARBA" id="ARBA00034005"/>
    </source>
</evidence>
<dbReference type="FunFam" id="2.40.50.140:FF:000012">
    <property type="entry name" value="DNA ligase"/>
    <property type="match status" value="1"/>
</dbReference>
<dbReference type="InterPro" id="IPR033136">
    <property type="entry name" value="DNA_ligase_CS"/>
</dbReference>
<dbReference type="Pfam" id="PF03120">
    <property type="entry name" value="OB_DNA_ligase"/>
    <property type="match status" value="1"/>
</dbReference>
<feature type="binding site" evidence="14">
    <location>
        <position position="301"/>
    </location>
    <ligand>
        <name>NAD(+)</name>
        <dbReference type="ChEBI" id="CHEBI:57540"/>
    </ligand>
</feature>
<dbReference type="InterPro" id="IPR036420">
    <property type="entry name" value="BRCT_dom_sf"/>
</dbReference>
<dbReference type="AlphaFoldDB" id="I4AQ32"/>
<dbReference type="GO" id="GO:0003911">
    <property type="term" value="F:DNA ligase (NAD+) activity"/>
    <property type="evidence" value="ECO:0007669"/>
    <property type="project" value="UniProtKB-UniRule"/>
</dbReference>
<evidence type="ECO:0000256" key="1">
    <source>
        <dbReference type="ARBA" id="ARBA00004067"/>
    </source>
</evidence>
<evidence type="ECO:0000313" key="17">
    <source>
        <dbReference type="EMBL" id="AFM06067.1"/>
    </source>
</evidence>
<evidence type="ECO:0000259" key="16">
    <source>
        <dbReference type="PROSITE" id="PS50172"/>
    </source>
</evidence>
<dbReference type="Gene3D" id="2.40.50.140">
    <property type="entry name" value="Nucleic acid-binding proteins"/>
    <property type="match status" value="1"/>
</dbReference>
<dbReference type="Pfam" id="PF12826">
    <property type="entry name" value="HHH_2"/>
    <property type="match status" value="1"/>
</dbReference>
<evidence type="ECO:0000256" key="5">
    <source>
        <dbReference type="ARBA" id="ARBA00022705"/>
    </source>
</evidence>
<dbReference type="Pfam" id="PF01653">
    <property type="entry name" value="DNA_ligase_aden"/>
    <property type="match status" value="1"/>
</dbReference>
<organism evidence="17 18">
    <name type="scientific">Bernardetia litoralis (strain ATCC 23117 / DSM 6794 / NBRC 15988 / NCIMB 1366 / Fx l1 / Sio-4)</name>
    <name type="common">Flexibacter litoralis</name>
    <dbReference type="NCBI Taxonomy" id="880071"/>
    <lineage>
        <taxon>Bacteria</taxon>
        <taxon>Pseudomonadati</taxon>
        <taxon>Bacteroidota</taxon>
        <taxon>Cytophagia</taxon>
        <taxon>Cytophagales</taxon>
        <taxon>Bernardetiaceae</taxon>
        <taxon>Bernardetia</taxon>
    </lineage>
</organism>
<evidence type="ECO:0000256" key="6">
    <source>
        <dbReference type="ARBA" id="ARBA00022723"/>
    </source>
</evidence>
<dbReference type="InterPro" id="IPR004150">
    <property type="entry name" value="NAD_DNA_ligase_OB"/>
</dbReference>
<dbReference type="PANTHER" id="PTHR23389">
    <property type="entry name" value="CHROMOSOME TRANSMISSION FIDELITY FACTOR 18"/>
    <property type="match status" value="1"/>
</dbReference>
<dbReference type="eggNOG" id="COG0272">
    <property type="taxonomic scope" value="Bacteria"/>
</dbReference>
<dbReference type="InterPro" id="IPR013840">
    <property type="entry name" value="DNAligase_N"/>
</dbReference>
<protein>
    <recommendedName>
        <fullName evidence="3 14">DNA ligase</fullName>
        <ecNumber evidence="2 14">6.5.1.2</ecNumber>
    </recommendedName>
    <alternativeName>
        <fullName evidence="14">Polydeoxyribonucleotide synthase [NAD(+)]</fullName>
    </alternativeName>
</protein>
<keyword evidence="11 14" id="KW-0234">DNA repair</keyword>
<keyword evidence="18" id="KW-1185">Reference proteome</keyword>
<reference evidence="18" key="1">
    <citation type="submission" date="2012-06" db="EMBL/GenBank/DDBJ databases">
        <title>The complete genome of Flexibacter litoralis DSM 6794.</title>
        <authorList>
            <person name="Lucas S."/>
            <person name="Copeland A."/>
            <person name="Lapidus A."/>
            <person name="Glavina del Rio T."/>
            <person name="Dalin E."/>
            <person name="Tice H."/>
            <person name="Bruce D."/>
            <person name="Goodwin L."/>
            <person name="Pitluck S."/>
            <person name="Peters L."/>
            <person name="Ovchinnikova G."/>
            <person name="Lu M."/>
            <person name="Kyrpides N."/>
            <person name="Mavromatis K."/>
            <person name="Ivanova N."/>
            <person name="Brettin T."/>
            <person name="Detter J.C."/>
            <person name="Han C."/>
            <person name="Larimer F."/>
            <person name="Land M."/>
            <person name="Hauser L."/>
            <person name="Markowitz V."/>
            <person name="Cheng J.-F."/>
            <person name="Hugenholtz P."/>
            <person name="Woyke T."/>
            <person name="Wu D."/>
            <person name="Spring S."/>
            <person name="Lang E."/>
            <person name="Kopitz M."/>
            <person name="Brambilla E."/>
            <person name="Klenk H.-P."/>
            <person name="Eisen J.A."/>
        </authorList>
    </citation>
    <scope>NUCLEOTIDE SEQUENCE [LARGE SCALE GENOMIC DNA]</scope>
    <source>
        <strain evidence="18">ATCC 23117 / DSM 6794 / NBRC 15988 / NCIMB 1366 / Sio-4</strain>
    </source>
</reference>
<evidence type="ECO:0000256" key="9">
    <source>
        <dbReference type="ARBA" id="ARBA00022842"/>
    </source>
</evidence>
<keyword evidence="8 14" id="KW-0862">Zinc</keyword>
<dbReference type="Pfam" id="PF14520">
    <property type="entry name" value="HHH_5"/>
    <property type="match status" value="1"/>
</dbReference>
<keyword evidence="4 14" id="KW-0436">Ligase</keyword>
<evidence type="ECO:0000313" key="18">
    <source>
        <dbReference type="Proteomes" id="UP000006054"/>
    </source>
</evidence>
<dbReference type="GO" id="GO:0006281">
    <property type="term" value="P:DNA repair"/>
    <property type="evidence" value="ECO:0007669"/>
    <property type="project" value="UniProtKB-KW"/>
</dbReference>
<dbReference type="InterPro" id="IPR012340">
    <property type="entry name" value="NA-bd_OB-fold"/>
</dbReference>
<evidence type="ECO:0000256" key="11">
    <source>
        <dbReference type="ARBA" id="ARBA00023204"/>
    </source>
</evidence>
<dbReference type="GO" id="GO:0046872">
    <property type="term" value="F:metal ion binding"/>
    <property type="evidence" value="ECO:0007669"/>
    <property type="project" value="UniProtKB-KW"/>
</dbReference>
<dbReference type="InterPro" id="IPR001357">
    <property type="entry name" value="BRCT_dom"/>
</dbReference>
<evidence type="ECO:0000256" key="10">
    <source>
        <dbReference type="ARBA" id="ARBA00023027"/>
    </source>
</evidence>
<dbReference type="PROSITE" id="PS01055">
    <property type="entry name" value="DNA_LIGASE_N1"/>
    <property type="match status" value="1"/>
</dbReference>
<dbReference type="Gene3D" id="6.20.10.30">
    <property type="match status" value="1"/>
</dbReference>
<dbReference type="Pfam" id="PF00533">
    <property type="entry name" value="BRCT"/>
    <property type="match status" value="1"/>
</dbReference>
<dbReference type="PROSITE" id="PS50172">
    <property type="entry name" value="BRCT"/>
    <property type="match status" value="1"/>
</dbReference>
<feature type="binding site" evidence="14">
    <location>
        <position position="443"/>
    </location>
    <ligand>
        <name>Zn(2+)</name>
        <dbReference type="ChEBI" id="CHEBI:29105"/>
    </ligand>
</feature>
<feature type="binding site" evidence="14">
    <location>
        <position position="177"/>
    </location>
    <ligand>
        <name>NAD(+)</name>
        <dbReference type="ChEBI" id="CHEBI:57540"/>
    </ligand>
</feature>
<dbReference type="EMBL" id="CP003345">
    <property type="protein sequence ID" value="AFM06067.1"/>
    <property type="molecule type" value="Genomic_DNA"/>
</dbReference>
<feature type="binding site" evidence="14">
    <location>
        <position position="325"/>
    </location>
    <ligand>
        <name>NAD(+)</name>
        <dbReference type="ChEBI" id="CHEBI:57540"/>
    </ligand>
</feature>
<dbReference type="SMART" id="SM00532">
    <property type="entry name" value="LIGANc"/>
    <property type="match status" value="1"/>
</dbReference>
<keyword evidence="7 14" id="KW-0227">DNA damage</keyword>
<dbReference type="InterPro" id="IPR041663">
    <property type="entry name" value="DisA/LigA_HHH"/>
</dbReference>
<dbReference type="InterPro" id="IPR010994">
    <property type="entry name" value="RuvA_2-like"/>
</dbReference>
<dbReference type="OrthoDB" id="9759736at2"/>
<dbReference type="GO" id="GO:0005829">
    <property type="term" value="C:cytosol"/>
    <property type="evidence" value="ECO:0007669"/>
    <property type="project" value="TreeGrafter"/>
</dbReference>
<dbReference type="SMART" id="SM00292">
    <property type="entry name" value="BRCT"/>
    <property type="match status" value="1"/>
</dbReference>
<feature type="active site" description="N6-AMP-lysine intermediate" evidence="14">
    <location>
        <position position="114"/>
    </location>
</feature>
<keyword evidence="10 14" id="KW-0520">NAD</keyword>
<evidence type="ECO:0000256" key="4">
    <source>
        <dbReference type="ARBA" id="ARBA00022598"/>
    </source>
</evidence>
<dbReference type="InterPro" id="IPR018239">
    <property type="entry name" value="DNA_ligase_AS"/>
</dbReference>
<dbReference type="KEGG" id="fli:Fleli_3755"/>
<dbReference type="Pfam" id="PF03119">
    <property type="entry name" value="DNA_ligase_ZBD"/>
    <property type="match status" value="1"/>
</dbReference>
<feature type="domain" description="BRCT" evidence="16">
    <location>
        <begin position="603"/>
        <end position="680"/>
    </location>
</feature>
<comment type="catalytic activity">
    <reaction evidence="12 14 15">
        <text>NAD(+) + (deoxyribonucleotide)n-3'-hydroxyl + 5'-phospho-(deoxyribonucleotide)m = (deoxyribonucleotide)n+m + AMP + beta-nicotinamide D-nucleotide.</text>
        <dbReference type="EC" id="6.5.1.2"/>
    </reaction>
</comment>
<dbReference type="PATRIC" id="fig|880071.3.peg.3762"/>
<evidence type="ECO:0000256" key="14">
    <source>
        <dbReference type="HAMAP-Rule" id="MF_01588"/>
    </source>
</evidence>
<dbReference type="RefSeq" id="WP_014799491.1">
    <property type="nucleotide sequence ID" value="NC_018018.1"/>
</dbReference>
<feature type="binding site" evidence="14">
    <location>
        <position position="112"/>
    </location>
    <ligand>
        <name>NAD(+)</name>
        <dbReference type="ChEBI" id="CHEBI:57540"/>
    </ligand>
</feature>
<dbReference type="GO" id="GO:0006260">
    <property type="term" value="P:DNA replication"/>
    <property type="evidence" value="ECO:0007669"/>
    <property type="project" value="UniProtKB-KW"/>
</dbReference>
<feature type="binding site" evidence="14">
    <location>
        <begin position="83"/>
        <end position="84"/>
    </location>
    <ligand>
        <name>NAD(+)</name>
        <dbReference type="ChEBI" id="CHEBI:57540"/>
    </ligand>
</feature>
<dbReference type="STRING" id="880071.Fleli_3755"/>
<dbReference type="Proteomes" id="UP000006054">
    <property type="component" value="Chromosome"/>
</dbReference>
<evidence type="ECO:0000256" key="7">
    <source>
        <dbReference type="ARBA" id="ARBA00022763"/>
    </source>
</evidence>
<dbReference type="InterPro" id="IPR001679">
    <property type="entry name" value="DNA_ligase"/>
</dbReference>
<comment type="similarity">
    <text evidence="13 14">Belongs to the NAD-dependent DNA ligase family. LigA subfamily.</text>
</comment>
<dbReference type="NCBIfam" id="NF005932">
    <property type="entry name" value="PRK07956.1"/>
    <property type="match status" value="1"/>
</dbReference>
<feature type="binding site" evidence="14">
    <location>
        <position position="419"/>
    </location>
    <ligand>
        <name>Zn(2+)</name>
        <dbReference type="ChEBI" id="CHEBI:29105"/>
    </ligand>
</feature>
<feature type="binding site" evidence="14">
    <location>
        <begin position="34"/>
        <end position="38"/>
    </location>
    <ligand>
        <name>NAD(+)</name>
        <dbReference type="ChEBI" id="CHEBI:57540"/>
    </ligand>
</feature>
<dbReference type="HAMAP" id="MF_01588">
    <property type="entry name" value="DNA_ligase_A"/>
    <property type="match status" value="1"/>
</dbReference>
<evidence type="ECO:0000256" key="2">
    <source>
        <dbReference type="ARBA" id="ARBA00012722"/>
    </source>
</evidence>
<dbReference type="FunFam" id="3.30.470.30:FF:000001">
    <property type="entry name" value="DNA ligase"/>
    <property type="match status" value="1"/>
</dbReference>
<dbReference type="EC" id="6.5.1.2" evidence="2 14"/>
<keyword evidence="9 14" id="KW-0460">Magnesium</keyword>
<dbReference type="SUPFAM" id="SSF47781">
    <property type="entry name" value="RuvA domain 2-like"/>
    <property type="match status" value="1"/>
</dbReference>
<dbReference type="Gene3D" id="3.30.470.30">
    <property type="entry name" value="DNA ligase/mRNA capping enzyme"/>
    <property type="match status" value="1"/>
</dbReference>
<dbReference type="SUPFAM" id="SSF56091">
    <property type="entry name" value="DNA ligase/mRNA capping enzyme, catalytic domain"/>
    <property type="match status" value="1"/>
</dbReference>
<keyword evidence="14" id="KW-0464">Manganese</keyword>
<feature type="binding site" evidence="14">
    <location>
        <position position="135"/>
    </location>
    <ligand>
        <name>NAD(+)</name>
        <dbReference type="ChEBI" id="CHEBI:57540"/>
    </ligand>
</feature>
<dbReference type="SUPFAM" id="SSF50249">
    <property type="entry name" value="Nucleic acid-binding proteins"/>
    <property type="match status" value="1"/>
</dbReference>
<comment type="cofactor">
    <cofactor evidence="14">
        <name>Mg(2+)</name>
        <dbReference type="ChEBI" id="CHEBI:18420"/>
    </cofactor>
    <cofactor evidence="14">
        <name>Mn(2+)</name>
        <dbReference type="ChEBI" id="CHEBI:29035"/>
    </cofactor>
</comment>
<evidence type="ECO:0000256" key="8">
    <source>
        <dbReference type="ARBA" id="ARBA00022833"/>
    </source>
</evidence>
<dbReference type="InterPro" id="IPR004149">
    <property type="entry name" value="Znf_DNAligase_C4"/>
</dbReference>
<evidence type="ECO:0000256" key="3">
    <source>
        <dbReference type="ARBA" id="ARBA00013308"/>
    </source>
</evidence>
<feature type="binding site" evidence="14">
    <location>
        <position position="422"/>
    </location>
    <ligand>
        <name>Zn(2+)</name>
        <dbReference type="ChEBI" id="CHEBI:29105"/>
    </ligand>
</feature>
<dbReference type="InterPro" id="IPR013839">
    <property type="entry name" value="DNAligase_adenylation"/>
</dbReference>
<dbReference type="Gene3D" id="1.10.287.610">
    <property type="entry name" value="Helix hairpin bin"/>
    <property type="match status" value="1"/>
</dbReference>
<dbReference type="HOGENOM" id="CLU_007764_2_0_10"/>
<proteinExistence type="inferred from homology"/>
<dbReference type="PROSITE" id="PS01056">
    <property type="entry name" value="DNA_LIGASE_N2"/>
    <property type="match status" value="1"/>
</dbReference>
<dbReference type="SUPFAM" id="SSF52113">
    <property type="entry name" value="BRCT domain"/>
    <property type="match status" value="1"/>
</dbReference>
<accession>I4AQ32</accession>